<dbReference type="EMBL" id="CM046391">
    <property type="protein sequence ID" value="KAI8559667.1"/>
    <property type="molecule type" value="Genomic_DNA"/>
</dbReference>
<organism evidence="1 2">
    <name type="scientific">Rhododendron molle</name>
    <name type="common">Chinese azalea</name>
    <name type="synonym">Azalea mollis</name>
    <dbReference type="NCBI Taxonomy" id="49168"/>
    <lineage>
        <taxon>Eukaryota</taxon>
        <taxon>Viridiplantae</taxon>
        <taxon>Streptophyta</taxon>
        <taxon>Embryophyta</taxon>
        <taxon>Tracheophyta</taxon>
        <taxon>Spermatophyta</taxon>
        <taxon>Magnoliopsida</taxon>
        <taxon>eudicotyledons</taxon>
        <taxon>Gunneridae</taxon>
        <taxon>Pentapetalae</taxon>
        <taxon>asterids</taxon>
        <taxon>Ericales</taxon>
        <taxon>Ericaceae</taxon>
        <taxon>Ericoideae</taxon>
        <taxon>Rhodoreae</taxon>
        <taxon>Rhododendron</taxon>
    </lineage>
</organism>
<comment type="caution">
    <text evidence="1">The sequence shown here is derived from an EMBL/GenBank/DDBJ whole genome shotgun (WGS) entry which is preliminary data.</text>
</comment>
<evidence type="ECO:0000313" key="2">
    <source>
        <dbReference type="Proteomes" id="UP001062846"/>
    </source>
</evidence>
<dbReference type="Proteomes" id="UP001062846">
    <property type="component" value="Chromosome 4"/>
</dbReference>
<evidence type="ECO:0000313" key="1">
    <source>
        <dbReference type="EMBL" id="KAI8559667.1"/>
    </source>
</evidence>
<gene>
    <name evidence="1" type="ORF">RHMOL_Rhmol04G0191300</name>
</gene>
<proteinExistence type="predicted"/>
<sequence>MFKDLAEFHEARTSPKEDADFLFKVNAKGDDILLTVRRSAVAKQAKLIKSRHLKPLTPTLPPKVLSVGCNPNAYSAFHQMPSHLTDAYFCLQQEIQDLIDNGTVQTPPLSKPNVISNSLPQHNSNPFVSQISITSTQINPSSTIFNPSHYIIPENQPKPIVSVPSEPEVNMMAVGRAIEVFTADIWVDSDEGLANERTDWLRSIDQRSIKKVWSKKLKEPKCCCLSLTLTGSYLFFVEAMGSFV</sequence>
<reference evidence="1" key="1">
    <citation type="submission" date="2022-02" db="EMBL/GenBank/DDBJ databases">
        <title>Plant Genome Project.</title>
        <authorList>
            <person name="Zhang R.-G."/>
        </authorList>
    </citation>
    <scope>NUCLEOTIDE SEQUENCE</scope>
    <source>
        <strain evidence="1">AT1</strain>
    </source>
</reference>
<keyword evidence="2" id="KW-1185">Reference proteome</keyword>
<name>A0ACC0P3W4_RHOML</name>
<accession>A0ACC0P3W4</accession>
<protein>
    <submittedName>
        <fullName evidence="1">Uncharacterized protein</fullName>
    </submittedName>
</protein>